<dbReference type="AlphaFoldDB" id="A0A452QEK4"/>
<protein>
    <submittedName>
        <fullName evidence="1">Uncharacterized protein</fullName>
    </submittedName>
</protein>
<sequence>MVGRENELSIHFVPGSCRLVEVRESAWGSRRNRECRGERAWGFDLPCAFCRNPSPRKCFFRNSRFGDDNLLNSYLSARHYVMHFTCIINRHNCEILFLLHFADEKIEVYMMSSSSKLIQ</sequence>
<dbReference type="Proteomes" id="UP000291022">
    <property type="component" value="Unassembled WGS sequence"/>
</dbReference>
<reference evidence="2" key="1">
    <citation type="submission" date="2016-06" db="EMBL/GenBank/DDBJ databases">
        <title>De novo assembly and RNA-Seq shows season-dependent expression and editing in black bear kidneys.</title>
        <authorList>
            <person name="Korstanje R."/>
            <person name="Srivastava A."/>
            <person name="Sarsani V.K."/>
            <person name="Sheehan S.M."/>
            <person name="Seger R.L."/>
            <person name="Barter M.E."/>
            <person name="Lindqvist C."/>
            <person name="Brody L.C."/>
            <person name="Mullikin J.C."/>
        </authorList>
    </citation>
    <scope>NUCLEOTIDE SEQUENCE [LARGE SCALE GENOMIC DNA]</scope>
</reference>
<proteinExistence type="predicted"/>
<evidence type="ECO:0000313" key="2">
    <source>
        <dbReference type="Proteomes" id="UP000291022"/>
    </source>
</evidence>
<name>A0A452QEK4_URSAM</name>
<evidence type="ECO:0000313" key="1">
    <source>
        <dbReference type="Ensembl" id="ENSUAMP00000003289.1"/>
    </source>
</evidence>
<keyword evidence="2" id="KW-1185">Reference proteome</keyword>
<organism evidence="1 2">
    <name type="scientific">Ursus americanus</name>
    <name type="common">American black bear</name>
    <name type="synonym">Euarctos americanus</name>
    <dbReference type="NCBI Taxonomy" id="9643"/>
    <lineage>
        <taxon>Eukaryota</taxon>
        <taxon>Metazoa</taxon>
        <taxon>Chordata</taxon>
        <taxon>Craniata</taxon>
        <taxon>Vertebrata</taxon>
        <taxon>Euteleostomi</taxon>
        <taxon>Mammalia</taxon>
        <taxon>Eutheria</taxon>
        <taxon>Laurasiatheria</taxon>
        <taxon>Carnivora</taxon>
        <taxon>Caniformia</taxon>
        <taxon>Ursidae</taxon>
        <taxon>Ursus</taxon>
    </lineage>
</organism>
<reference evidence="1" key="3">
    <citation type="submission" date="2025-09" db="UniProtKB">
        <authorList>
            <consortium name="Ensembl"/>
        </authorList>
    </citation>
    <scope>IDENTIFICATION</scope>
</reference>
<reference evidence="1" key="2">
    <citation type="submission" date="2025-08" db="UniProtKB">
        <authorList>
            <consortium name="Ensembl"/>
        </authorList>
    </citation>
    <scope>IDENTIFICATION</scope>
</reference>
<accession>A0A452QEK4</accession>
<dbReference type="Ensembl" id="ENSUAMT00000003744.1">
    <property type="protein sequence ID" value="ENSUAMP00000003289.1"/>
    <property type="gene ID" value="ENSUAMG00000003019.1"/>
</dbReference>